<organism evidence="2 3">
    <name type="scientific">Eleginops maclovinus</name>
    <name type="common">Patagonian blennie</name>
    <name type="synonym">Eleginus maclovinus</name>
    <dbReference type="NCBI Taxonomy" id="56733"/>
    <lineage>
        <taxon>Eukaryota</taxon>
        <taxon>Metazoa</taxon>
        <taxon>Chordata</taxon>
        <taxon>Craniata</taxon>
        <taxon>Vertebrata</taxon>
        <taxon>Euteleostomi</taxon>
        <taxon>Actinopterygii</taxon>
        <taxon>Neopterygii</taxon>
        <taxon>Teleostei</taxon>
        <taxon>Neoteleostei</taxon>
        <taxon>Acanthomorphata</taxon>
        <taxon>Eupercaria</taxon>
        <taxon>Perciformes</taxon>
        <taxon>Notothenioidei</taxon>
        <taxon>Eleginopidae</taxon>
        <taxon>Eleginops</taxon>
    </lineage>
</organism>
<accession>A0AAN7ZV42</accession>
<evidence type="ECO:0000313" key="3">
    <source>
        <dbReference type="Proteomes" id="UP001346869"/>
    </source>
</evidence>
<reference evidence="2 3" key="1">
    <citation type="journal article" date="2023" name="Genes (Basel)">
        <title>Chromosome-Level Genome Assembly and Circadian Gene Repertoire of the Patagonia Blennie Eleginops maclovinus-The Closest Ancestral Proxy of Antarctic Cryonotothenioids.</title>
        <authorList>
            <person name="Cheng C.C."/>
            <person name="Rivera-Colon A.G."/>
            <person name="Minhas B.F."/>
            <person name="Wilson L."/>
            <person name="Rayamajhi N."/>
            <person name="Vargas-Chacoff L."/>
            <person name="Catchen J.M."/>
        </authorList>
    </citation>
    <scope>NUCLEOTIDE SEQUENCE [LARGE SCALE GENOMIC DNA]</scope>
    <source>
        <strain evidence="2">JMC-PN-2008</strain>
    </source>
</reference>
<name>A0AAN7ZV42_ELEMC</name>
<dbReference type="GO" id="GO:0006355">
    <property type="term" value="P:regulation of DNA-templated transcription"/>
    <property type="evidence" value="ECO:0007669"/>
    <property type="project" value="InterPro"/>
</dbReference>
<dbReference type="GO" id="GO:0005737">
    <property type="term" value="C:cytoplasm"/>
    <property type="evidence" value="ECO:0007669"/>
    <property type="project" value="InterPro"/>
</dbReference>
<evidence type="ECO:0000256" key="1">
    <source>
        <dbReference type="SAM" id="MobiDB-lite"/>
    </source>
</evidence>
<sequence length="122" mass="13428">MKQMSPGFSLQRPRQHTLPPFSNRTLNHPSFMPVYMAAGLAHQDGDCSQTVHPLGPEDFFYSDPNVTCGRIPNVVSDLKVFECFKLNTPPPLMSACPAPPPCPDPFRFGTNPTRNLGLSTAE</sequence>
<gene>
    <name evidence="2" type="ORF">PBY51_005974</name>
</gene>
<dbReference type="Proteomes" id="UP001346869">
    <property type="component" value="Unassembled WGS sequence"/>
</dbReference>
<comment type="caution">
    <text evidence="2">The sequence shown here is derived from an EMBL/GenBank/DDBJ whole genome shotgun (WGS) entry which is preliminary data.</text>
</comment>
<proteinExistence type="predicted"/>
<protein>
    <submittedName>
        <fullName evidence="2">Uncharacterized protein</fullName>
    </submittedName>
</protein>
<keyword evidence="3" id="KW-1185">Reference proteome</keyword>
<evidence type="ECO:0000313" key="2">
    <source>
        <dbReference type="EMBL" id="KAK5848351.1"/>
    </source>
</evidence>
<dbReference type="EMBL" id="JAUZQC010000025">
    <property type="protein sequence ID" value="KAK5848351.1"/>
    <property type="molecule type" value="Genomic_DNA"/>
</dbReference>
<dbReference type="GO" id="GO:0005634">
    <property type="term" value="C:nucleus"/>
    <property type="evidence" value="ECO:0007669"/>
    <property type="project" value="InterPro"/>
</dbReference>
<reference evidence="2 3" key="2">
    <citation type="journal article" date="2023" name="Mol. Biol. Evol.">
        <title>Genomics of Secondarily Temperate Adaptation in the Only Non-Antarctic Icefish.</title>
        <authorList>
            <person name="Rivera-Colon A.G."/>
            <person name="Rayamajhi N."/>
            <person name="Minhas B.F."/>
            <person name="Madrigal G."/>
            <person name="Bilyk K.T."/>
            <person name="Yoon V."/>
            <person name="Hune M."/>
            <person name="Gregory S."/>
            <person name="Cheng C.H.C."/>
            <person name="Catchen J.M."/>
        </authorList>
    </citation>
    <scope>NUCLEOTIDE SEQUENCE [LARGE SCALE GENOMIC DNA]</scope>
    <source>
        <strain evidence="2">JMC-PN-2008</strain>
    </source>
</reference>
<dbReference type="AlphaFoldDB" id="A0AAN7ZV42"/>
<dbReference type="Pfam" id="PF15476">
    <property type="entry name" value="SAP25"/>
    <property type="match status" value="1"/>
</dbReference>
<feature type="region of interest" description="Disordered" evidence="1">
    <location>
        <begin position="1"/>
        <end position="25"/>
    </location>
</feature>
<dbReference type="InterPro" id="IPR029163">
    <property type="entry name" value="SAP25"/>
</dbReference>